<feature type="transmembrane region" description="Helical" evidence="1">
    <location>
        <begin position="638"/>
        <end position="661"/>
    </location>
</feature>
<evidence type="ECO:0000256" key="1">
    <source>
        <dbReference type="SAM" id="Phobius"/>
    </source>
</evidence>
<gene>
    <name evidence="2" type="ORF">EAV92_23205</name>
</gene>
<keyword evidence="1" id="KW-0812">Transmembrane</keyword>
<dbReference type="EMBL" id="CP033433">
    <property type="protein sequence ID" value="AYQ75199.1"/>
    <property type="molecule type" value="Genomic_DNA"/>
</dbReference>
<sequence>MLKMMKKPQGLLVLSLVLMILGSFFAGMFNTSFYSVNVKEISFKGDHGNLTGLLYTPDGAGPNDPRPVIITTHGYLNSKEMQDAPAIEMSRRGYIVLALDMYDHGDSRWTGDIPVKDMFATFWIYSQFDAAKYIYQQPYTKKDDKGNAYVAVSGHSMGGFSSLISMYMDEMNSLKAGYRMIYAGIAVGADFSYAAAVAPQDQFQAAFGSRTVGVIGGKYDEFFFNKSEAEKTAEEKEVKGTVTHKDFTETASGKSFLGVAADQPAEAGKFYQVQSGDVTVEGKAVRPSQAGERIVFTPNQTHPWNHTSPTVTADLIDFYAHAFNGVTSPNQTHADLSSGNQIWWLKEAGNCVALIGFFLMFVPLISLLLKAPLLNKAVTGAIATVSAPANGRQTAVYWLAIVFSALIPAILFPTLMDKQAGGLHTLEVISLILLGLSVVAAVAGFAMKKRSFGVGGAVLAVLSLILWLVFRNAAHITPLGPIYNEPTTNQIVYWAIVSALIAAFLTVAFHYFSKKDAGTSFGSYGISLNPATIVSSLITAVIAVVIGYLLLFALQAVFGTDFRIWVMAVRTFKMEHFITALRYIPYFLVYYYVSTVALNANTRGRKGGYLLAILLNVGGLVLWLLAQYGKDFATGVALYPAQALNGILLFALVPALAIAAVYSRKVFEKTNNVWLAAFLNTFLFTMISVANTALFWNLV</sequence>
<dbReference type="Gene3D" id="3.40.50.1820">
    <property type="entry name" value="alpha/beta hydrolase"/>
    <property type="match status" value="1"/>
</dbReference>
<name>A0A3G3K5Z6_9BACL</name>
<feature type="transmembrane region" description="Helical" evidence="1">
    <location>
        <begin position="533"/>
        <end position="558"/>
    </location>
</feature>
<accession>A0A3G3K5Z6</accession>
<dbReference type="AlphaFoldDB" id="A0A3G3K5Z6"/>
<evidence type="ECO:0000313" key="3">
    <source>
        <dbReference type="Proteomes" id="UP000269097"/>
    </source>
</evidence>
<keyword evidence="3" id="KW-1185">Reference proteome</keyword>
<organism evidence="2 3">
    <name type="scientific">Cohnella candidum</name>
    <dbReference type="NCBI Taxonomy" id="2674991"/>
    <lineage>
        <taxon>Bacteria</taxon>
        <taxon>Bacillati</taxon>
        <taxon>Bacillota</taxon>
        <taxon>Bacilli</taxon>
        <taxon>Bacillales</taxon>
        <taxon>Paenibacillaceae</taxon>
        <taxon>Cohnella</taxon>
    </lineage>
</organism>
<dbReference type="KEGG" id="coh:EAV92_23205"/>
<feature type="transmembrane region" description="Helical" evidence="1">
    <location>
        <begin position="491"/>
        <end position="512"/>
    </location>
</feature>
<reference evidence="2 3" key="1">
    <citation type="submission" date="2018-10" db="EMBL/GenBank/DDBJ databases">
        <title>Genome Sequence of Cohnella sp.</title>
        <authorList>
            <person name="Srinivasan S."/>
            <person name="Kim M.K."/>
        </authorList>
    </citation>
    <scope>NUCLEOTIDE SEQUENCE [LARGE SCALE GENOMIC DNA]</scope>
    <source>
        <strain evidence="2 3">18JY8-7</strain>
    </source>
</reference>
<keyword evidence="1" id="KW-1133">Transmembrane helix</keyword>
<dbReference type="RefSeq" id="WP_123043279.1">
    <property type="nucleotide sequence ID" value="NZ_CP033433.1"/>
</dbReference>
<protein>
    <recommendedName>
        <fullName evidence="4">Serine aminopeptidase S33 domain-containing protein</fullName>
    </recommendedName>
</protein>
<evidence type="ECO:0000313" key="2">
    <source>
        <dbReference type="EMBL" id="AYQ75199.1"/>
    </source>
</evidence>
<feature type="transmembrane region" description="Helical" evidence="1">
    <location>
        <begin position="352"/>
        <end position="374"/>
    </location>
</feature>
<feature type="transmembrane region" description="Helical" evidence="1">
    <location>
        <begin position="428"/>
        <end position="445"/>
    </location>
</feature>
<dbReference type="Proteomes" id="UP000269097">
    <property type="component" value="Chromosome"/>
</dbReference>
<feature type="transmembrane region" description="Helical" evidence="1">
    <location>
        <begin position="607"/>
        <end position="626"/>
    </location>
</feature>
<dbReference type="SUPFAM" id="SSF53474">
    <property type="entry name" value="alpha/beta-Hydrolases"/>
    <property type="match status" value="1"/>
</dbReference>
<evidence type="ECO:0008006" key="4">
    <source>
        <dbReference type="Google" id="ProtNLM"/>
    </source>
</evidence>
<feature type="transmembrane region" description="Helical" evidence="1">
    <location>
        <begin position="452"/>
        <end position="471"/>
    </location>
</feature>
<feature type="transmembrane region" description="Helical" evidence="1">
    <location>
        <begin position="673"/>
        <end position="696"/>
    </location>
</feature>
<dbReference type="InterPro" id="IPR029058">
    <property type="entry name" value="AB_hydrolase_fold"/>
</dbReference>
<proteinExistence type="predicted"/>
<feature type="transmembrane region" description="Helical" evidence="1">
    <location>
        <begin position="583"/>
        <end position="600"/>
    </location>
</feature>
<keyword evidence="1" id="KW-0472">Membrane</keyword>
<feature type="transmembrane region" description="Helical" evidence="1">
    <location>
        <begin position="395"/>
        <end position="416"/>
    </location>
</feature>